<feature type="chain" id="PRO_5032293687" evidence="2">
    <location>
        <begin position="43"/>
        <end position="166"/>
    </location>
</feature>
<evidence type="ECO:0000256" key="2">
    <source>
        <dbReference type="SAM" id="SignalP"/>
    </source>
</evidence>
<gene>
    <name evidence="3" type="ORF">HJG60_008147</name>
</gene>
<feature type="compositionally biased region" description="Basic and acidic residues" evidence="1">
    <location>
        <begin position="94"/>
        <end position="104"/>
    </location>
</feature>
<feature type="signal peptide" evidence="2">
    <location>
        <begin position="1"/>
        <end position="42"/>
    </location>
</feature>
<accession>A0A833ZC96</accession>
<organism evidence="3 4">
    <name type="scientific">Phyllostomus discolor</name>
    <name type="common">pale spear-nosed bat</name>
    <dbReference type="NCBI Taxonomy" id="89673"/>
    <lineage>
        <taxon>Eukaryota</taxon>
        <taxon>Metazoa</taxon>
        <taxon>Chordata</taxon>
        <taxon>Craniata</taxon>
        <taxon>Vertebrata</taxon>
        <taxon>Euteleostomi</taxon>
        <taxon>Mammalia</taxon>
        <taxon>Eutheria</taxon>
        <taxon>Laurasiatheria</taxon>
        <taxon>Chiroptera</taxon>
        <taxon>Yangochiroptera</taxon>
        <taxon>Phyllostomidae</taxon>
        <taxon>Phyllostominae</taxon>
        <taxon>Phyllostomus</taxon>
    </lineage>
</organism>
<reference evidence="3 4" key="1">
    <citation type="journal article" date="2020" name="Nature">
        <title>Six reference-quality genomes reveal evolution of bat adaptations.</title>
        <authorList>
            <person name="Jebb D."/>
            <person name="Huang Z."/>
            <person name="Pippel M."/>
            <person name="Hughes G.M."/>
            <person name="Lavrichenko K."/>
            <person name="Devanna P."/>
            <person name="Winkler S."/>
            <person name="Jermiin L.S."/>
            <person name="Skirmuntt E.C."/>
            <person name="Katzourakis A."/>
            <person name="Burkitt-Gray L."/>
            <person name="Ray D.A."/>
            <person name="Sullivan K.A.M."/>
            <person name="Roscito J.G."/>
            <person name="Kirilenko B.M."/>
            <person name="Davalos L.M."/>
            <person name="Corthals A.P."/>
            <person name="Power M.L."/>
            <person name="Jones G."/>
            <person name="Ransome R.D."/>
            <person name="Dechmann D.K.N."/>
            <person name="Locatelli A.G."/>
            <person name="Puechmaille S.J."/>
            <person name="Fedrigo O."/>
            <person name="Jarvis E.D."/>
            <person name="Hiller M."/>
            <person name="Vernes S.C."/>
            <person name="Myers E.W."/>
            <person name="Teeling E.C."/>
        </authorList>
    </citation>
    <scope>NUCLEOTIDE SEQUENCE [LARGE SCALE GENOMIC DNA]</scope>
    <source>
        <strain evidence="3">Bat1K_MPI-CBG_1</strain>
    </source>
</reference>
<feature type="region of interest" description="Disordered" evidence="1">
    <location>
        <begin position="61"/>
        <end position="127"/>
    </location>
</feature>
<dbReference type="EMBL" id="JABVXQ010000010">
    <property type="protein sequence ID" value="KAF6088291.1"/>
    <property type="molecule type" value="Genomic_DNA"/>
</dbReference>
<evidence type="ECO:0000256" key="1">
    <source>
        <dbReference type="SAM" id="MobiDB-lite"/>
    </source>
</evidence>
<evidence type="ECO:0000313" key="4">
    <source>
        <dbReference type="Proteomes" id="UP000664940"/>
    </source>
</evidence>
<dbReference type="Proteomes" id="UP000664940">
    <property type="component" value="Unassembled WGS sequence"/>
</dbReference>
<name>A0A833ZC96_9CHIR</name>
<proteinExistence type="predicted"/>
<evidence type="ECO:0000313" key="3">
    <source>
        <dbReference type="EMBL" id="KAF6088291.1"/>
    </source>
</evidence>
<comment type="caution">
    <text evidence="3">The sequence shown here is derived from an EMBL/GenBank/DDBJ whole genome shotgun (WGS) entry which is preliminary data.</text>
</comment>
<protein>
    <submittedName>
        <fullName evidence="3">Uncharacterized protein</fullName>
    </submittedName>
</protein>
<keyword evidence="2" id="KW-0732">Signal</keyword>
<sequence length="166" mass="18130">MDFFKCFKLHRCPPRPSKNSAPTGSWFSLLLLLFPNVTPSSTSQVGCLSLRLSRGDTCDTSGMGGEARSPCDAAPHPQGPHWEETGRHWVTRTGPREGEDRNSAHGEPPGGRRWALQSPGTYSGTRTRGSLVWCPTAASVRGRRPCAGRVMNGLCLLFQTSPLRPR</sequence>
<dbReference type="AlphaFoldDB" id="A0A833ZC96"/>
<feature type="compositionally biased region" description="Polar residues" evidence="1">
    <location>
        <begin position="118"/>
        <end position="127"/>
    </location>
</feature>